<dbReference type="InterPro" id="IPR036388">
    <property type="entry name" value="WH-like_DNA-bd_sf"/>
</dbReference>
<keyword evidence="8 21" id="KW-0347">Helicase</keyword>
<feature type="region of interest" description="Disordered" evidence="17">
    <location>
        <begin position="601"/>
        <end position="626"/>
    </location>
</feature>
<dbReference type="GO" id="GO:0006260">
    <property type="term" value="P:DNA replication"/>
    <property type="evidence" value="ECO:0007669"/>
    <property type="project" value="InterPro"/>
</dbReference>
<evidence type="ECO:0000313" key="22">
    <source>
        <dbReference type="Proteomes" id="UP000268229"/>
    </source>
</evidence>
<keyword evidence="6" id="KW-0227">DNA damage</keyword>
<dbReference type="GO" id="GO:0009432">
    <property type="term" value="P:SOS response"/>
    <property type="evidence" value="ECO:0007669"/>
    <property type="project" value="UniProtKB-UniRule"/>
</dbReference>
<evidence type="ECO:0000256" key="6">
    <source>
        <dbReference type="ARBA" id="ARBA00022763"/>
    </source>
</evidence>
<accession>A0A448UE18</accession>
<dbReference type="Pfam" id="PF09382">
    <property type="entry name" value="RQC"/>
    <property type="match status" value="1"/>
</dbReference>
<evidence type="ECO:0000256" key="3">
    <source>
        <dbReference type="ARBA" id="ARBA00005446"/>
    </source>
</evidence>
<gene>
    <name evidence="21" type="primary">recQ</name>
    <name evidence="21" type="ORF">NCTC12227_01938</name>
</gene>
<keyword evidence="12" id="KW-0233">DNA recombination</keyword>
<dbReference type="GO" id="GO:0046872">
    <property type="term" value="F:metal ion binding"/>
    <property type="evidence" value="ECO:0007669"/>
    <property type="project" value="UniProtKB-KW"/>
</dbReference>
<dbReference type="InterPro" id="IPR006293">
    <property type="entry name" value="DNA_helicase_ATP-dep_RecQ_bac"/>
</dbReference>
<evidence type="ECO:0000256" key="15">
    <source>
        <dbReference type="ARBA" id="ARBA00034617"/>
    </source>
</evidence>
<evidence type="ECO:0000259" key="19">
    <source>
        <dbReference type="PROSITE" id="PS51192"/>
    </source>
</evidence>
<proteinExistence type="inferred from homology"/>
<dbReference type="InterPro" id="IPR011545">
    <property type="entry name" value="DEAD/DEAH_box_helicase_dom"/>
</dbReference>
<dbReference type="InterPro" id="IPR032284">
    <property type="entry name" value="RecQ_Zn-bd"/>
</dbReference>
<comment type="cofactor">
    <cofactor evidence="1">
        <name>Mg(2+)</name>
        <dbReference type="ChEBI" id="CHEBI:18420"/>
    </cofactor>
</comment>
<protein>
    <recommendedName>
        <fullName evidence="16">DNA helicase RecQ</fullName>
        <ecNumber evidence="16">5.6.2.4</ecNumber>
    </recommendedName>
</protein>
<keyword evidence="5" id="KW-0547">Nucleotide-binding</keyword>
<evidence type="ECO:0000256" key="11">
    <source>
        <dbReference type="ARBA" id="ARBA00023125"/>
    </source>
</evidence>
<reference evidence="21 22" key="1">
    <citation type="submission" date="2018-12" db="EMBL/GenBank/DDBJ databases">
        <authorList>
            <consortium name="Pathogen Informatics"/>
        </authorList>
    </citation>
    <scope>NUCLEOTIDE SEQUENCE [LARGE SCALE GENOMIC DNA]</scope>
    <source>
        <strain evidence="21 22">NCTC12227</strain>
    </source>
</reference>
<feature type="domain" description="Helicase ATP-binding" evidence="19">
    <location>
        <begin position="27"/>
        <end position="195"/>
    </location>
</feature>
<keyword evidence="4" id="KW-0479">Metal-binding</keyword>
<dbReference type="GO" id="GO:0006281">
    <property type="term" value="P:DNA repair"/>
    <property type="evidence" value="ECO:0007669"/>
    <property type="project" value="UniProtKB-KW"/>
</dbReference>
<comment type="cofactor">
    <cofactor evidence="2">
        <name>Zn(2+)</name>
        <dbReference type="ChEBI" id="CHEBI:29105"/>
    </cofactor>
</comment>
<evidence type="ECO:0000256" key="4">
    <source>
        <dbReference type="ARBA" id="ARBA00022723"/>
    </source>
</evidence>
<dbReference type="GO" id="GO:0016787">
    <property type="term" value="F:hydrolase activity"/>
    <property type="evidence" value="ECO:0007669"/>
    <property type="project" value="UniProtKB-KW"/>
</dbReference>
<dbReference type="PROSITE" id="PS51194">
    <property type="entry name" value="HELICASE_CTER"/>
    <property type="match status" value="1"/>
</dbReference>
<keyword evidence="14" id="KW-0413">Isomerase</keyword>
<dbReference type="GO" id="GO:0043590">
    <property type="term" value="C:bacterial nucleoid"/>
    <property type="evidence" value="ECO:0007669"/>
    <property type="project" value="TreeGrafter"/>
</dbReference>
<dbReference type="Gene3D" id="3.40.50.300">
    <property type="entry name" value="P-loop containing nucleotide triphosphate hydrolases"/>
    <property type="match status" value="2"/>
</dbReference>
<dbReference type="SUPFAM" id="SSF52540">
    <property type="entry name" value="P-loop containing nucleoside triphosphate hydrolases"/>
    <property type="match status" value="2"/>
</dbReference>
<evidence type="ECO:0000259" key="20">
    <source>
        <dbReference type="PROSITE" id="PS51194"/>
    </source>
</evidence>
<dbReference type="PROSITE" id="PS50967">
    <property type="entry name" value="HRDC"/>
    <property type="match status" value="3"/>
</dbReference>
<evidence type="ECO:0000256" key="12">
    <source>
        <dbReference type="ARBA" id="ARBA00023172"/>
    </source>
</evidence>
<dbReference type="InterPro" id="IPR002121">
    <property type="entry name" value="HRDC_dom"/>
</dbReference>
<evidence type="ECO:0000256" key="1">
    <source>
        <dbReference type="ARBA" id="ARBA00001946"/>
    </source>
</evidence>
<dbReference type="OrthoDB" id="9760034at2"/>
<dbReference type="GO" id="GO:0030894">
    <property type="term" value="C:replisome"/>
    <property type="evidence" value="ECO:0007669"/>
    <property type="project" value="TreeGrafter"/>
</dbReference>
<dbReference type="SMART" id="SM00487">
    <property type="entry name" value="DEXDc"/>
    <property type="match status" value="1"/>
</dbReference>
<keyword evidence="10" id="KW-0067">ATP-binding</keyword>
<feature type="domain" description="Helicase C-terminal" evidence="20">
    <location>
        <begin position="216"/>
        <end position="366"/>
    </location>
</feature>
<feature type="domain" description="HRDC" evidence="18">
    <location>
        <begin position="710"/>
        <end position="786"/>
    </location>
</feature>
<dbReference type="GO" id="GO:0006310">
    <property type="term" value="P:DNA recombination"/>
    <property type="evidence" value="ECO:0007669"/>
    <property type="project" value="UniProtKB-UniRule"/>
</dbReference>
<dbReference type="EC" id="5.6.2.4" evidence="16"/>
<dbReference type="Pfam" id="PF00570">
    <property type="entry name" value="HRDC"/>
    <property type="match status" value="3"/>
</dbReference>
<dbReference type="RefSeq" id="WP_126305083.1">
    <property type="nucleotide sequence ID" value="NZ_LR134516.1"/>
</dbReference>
<dbReference type="InterPro" id="IPR044876">
    <property type="entry name" value="HRDC_dom_sf"/>
</dbReference>
<keyword evidence="13" id="KW-0234">DNA repair</keyword>
<evidence type="ECO:0000313" key="21">
    <source>
        <dbReference type="EMBL" id="VEJ22159.1"/>
    </source>
</evidence>
<dbReference type="SMART" id="SM00490">
    <property type="entry name" value="HELICc"/>
    <property type="match status" value="1"/>
</dbReference>
<keyword evidence="7 21" id="KW-0378">Hydrolase</keyword>
<dbReference type="SUPFAM" id="SSF47819">
    <property type="entry name" value="HRDC-like"/>
    <property type="match status" value="3"/>
</dbReference>
<sequence>MTKPPAAQILHDVFGYPEFRGSQAEIVDTLAGGNSLLVLMPTGGGKSLCYQIPALMREGVAVVVSPLIALMNDQVAALHTAGVAAACVHSGTTPDEARQIADDIQSGRLKLLYVAPERLVSERFLRFLDQHTISLFAIDEAHCVSQWGHDFRPEYQQLGLLADRYPHVPRIALTATADAATRADIKHHLRLEDAAEFVASFDRLNIYYQVIEKNNGKKQLLQFIQKQMMGQSGIVYCLSRKKVEDVTAFLCENGLDAIPYHAGLSMDVREANQRRFTREDNVIVVATVAFGMGIDKPDVRFVAHLDMPQSVEHFYQESGRAGRDGLPAASWLCYGLNDWVLLRERIQTGNSDDMQKQIELQKLDAMLSVCETADCRRVLLLKHFGEDSQPCGHCDNCLHPPVRFDGTVLVQKLLSCVYRVGQQFAAGYVINVLRGKSDDWIARNRHHELSTFGIGDNLSDKEWRAVIRQCISAGYLTVNPLMHQALQLTPAAKTVLKGGTPVWLRPLKRDKAATQKPKEEWLRTEREERIWQALRAWRLKRAQAEEVPAYVIFGDKTLRDIVEKLPATPAELHDIYGLGEAKINSFGEDIIEVCQTAAASSRPSESELGELRPNPSGAVSDSLSDGLETERDRRLWQALNTWRSRTAQAEGVTPHTVCPDDSLLDLVRNTPEEAADLNGIYGLGAVRIGKFGSSILAVCKPFSDGLSNEAKHKRRLMRALMQWCAATAETEGEPEHTVFSKITLRAIAAKQPQTLAELGGIHGVGADKIEKYGEAVLEVCRRLSRP</sequence>
<dbReference type="InterPro" id="IPR018982">
    <property type="entry name" value="RQC_domain"/>
</dbReference>
<dbReference type="InterPro" id="IPR001650">
    <property type="entry name" value="Helicase_C-like"/>
</dbReference>
<dbReference type="CDD" id="cd18794">
    <property type="entry name" value="SF2_C_RecQ"/>
    <property type="match status" value="1"/>
</dbReference>
<dbReference type="GO" id="GO:0005524">
    <property type="term" value="F:ATP binding"/>
    <property type="evidence" value="ECO:0007669"/>
    <property type="project" value="UniProtKB-KW"/>
</dbReference>
<dbReference type="AlphaFoldDB" id="A0A448UE18"/>
<evidence type="ECO:0000256" key="9">
    <source>
        <dbReference type="ARBA" id="ARBA00022833"/>
    </source>
</evidence>
<evidence type="ECO:0000256" key="16">
    <source>
        <dbReference type="NCBIfam" id="TIGR01389"/>
    </source>
</evidence>
<dbReference type="Pfam" id="PF00270">
    <property type="entry name" value="DEAD"/>
    <property type="match status" value="1"/>
</dbReference>
<dbReference type="InterPro" id="IPR004589">
    <property type="entry name" value="DNA_helicase_ATP-dep_RecQ"/>
</dbReference>
<dbReference type="InterPro" id="IPR027417">
    <property type="entry name" value="P-loop_NTPase"/>
</dbReference>
<feature type="domain" description="HRDC" evidence="18">
    <location>
        <begin position="629"/>
        <end position="709"/>
    </location>
</feature>
<dbReference type="SMART" id="SM00341">
    <property type="entry name" value="HRDC"/>
    <property type="match status" value="3"/>
</dbReference>
<keyword evidence="11" id="KW-0238">DNA-binding</keyword>
<dbReference type="EMBL" id="LR134516">
    <property type="protein sequence ID" value="VEJ22159.1"/>
    <property type="molecule type" value="Genomic_DNA"/>
</dbReference>
<dbReference type="PROSITE" id="PS51192">
    <property type="entry name" value="HELICASE_ATP_BIND_1"/>
    <property type="match status" value="1"/>
</dbReference>
<dbReference type="Gene3D" id="1.10.150.80">
    <property type="entry name" value="HRDC domain"/>
    <property type="match status" value="3"/>
</dbReference>
<evidence type="ECO:0000256" key="17">
    <source>
        <dbReference type="SAM" id="MobiDB-lite"/>
    </source>
</evidence>
<evidence type="ECO:0000256" key="10">
    <source>
        <dbReference type="ARBA" id="ARBA00022840"/>
    </source>
</evidence>
<dbReference type="KEGG" id="nani:NCTC12227_01938"/>
<dbReference type="NCBIfam" id="TIGR01389">
    <property type="entry name" value="recQ"/>
    <property type="match status" value="1"/>
</dbReference>
<dbReference type="GO" id="GO:0005737">
    <property type="term" value="C:cytoplasm"/>
    <property type="evidence" value="ECO:0007669"/>
    <property type="project" value="TreeGrafter"/>
</dbReference>
<dbReference type="FunFam" id="3.40.50.300:FF:000156">
    <property type="entry name" value="ATP-dependent DNA helicase recQ"/>
    <property type="match status" value="1"/>
</dbReference>
<dbReference type="Pfam" id="PF16124">
    <property type="entry name" value="RecQ_Zn_bind"/>
    <property type="match status" value="1"/>
</dbReference>
<dbReference type="GO" id="GO:0043138">
    <property type="term" value="F:3'-5' DNA helicase activity"/>
    <property type="evidence" value="ECO:0007669"/>
    <property type="project" value="UniProtKB-EC"/>
</dbReference>
<dbReference type="SMART" id="SM00956">
    <property type="entry name" value="RQC"/>
    <property type="match status" value="1"/>
</dbReference>
<evidence type="ECO:0000259" key="18">
    <source>
        <dbReference type="PROSITE" id="PS50967"/>
    </source>
</evidence>
<evidence type="ECO:0000256" key="14">
    <source>
        <dbReference type="ARBA" id="ARBA00023235"/>
    </source>
</evidence>
<feature type="domain" description="HRDC" evidence="18">
    <location>
        <begin position="524"/>
        <end position="604"/>
    </location>
</feature>
<dbReference type="PANTHER" id="PTHR13710">
    <property type="entry name" value="DNA HELICASE RECQ FAMILY MEMBER"/>
    <property type="match status" value="1"/>
</dbReference>
<evidence type="ECO:0000256" key="7">
    <source>
        <dbReference type="ARBA" id="ARBA00022801"/>
    </source>
</evidence>
<evidence type="ECO:0000256" key="5">
    <source>
        <dbReference type="ARBA" id="ARBA00022741"/>
    </source>
</evidence>
<dbReference type="NCBIfam" id="TIGR00614">
    <property type="entry name" value="recQ_fam"/>
    <property type="match status" value="1"/>
</dbReference>
<evidence type="ECO:0000256" key="8">
    <source>
        <dbReference type="ARBA" id="ARBA00022806"/>
    </source>
</evidence>
<evidence type="ECO:0000256" key="2">
    <source>
        <dbReference type="ARBA" id="ARBA00001947"/>
    </source>
</evidence>
<dbReference type="InterPro" id="IPR014001">
    <property type="entry name" value="Helicase_ATP-bd"/>
</dbReference>
<dbReference type="Proteomes" id="UP000268229">
    <property type="component" value="Chromosome"/>
</dbReference>
<dbReference type="Gene3D" id="1.10.10.10">
    <property type="entry name" value="Winged helix-like DNA-binding domain superfamily/Winged helix DNA-binding domain"/>
    <property type="match status" value="1"/>
</dbReference>
<dbReference type="STRING" id="326522.BWD08_07380"/>
<dbReference type="GO" id="GO:0009378">
    <property type="term" value="F:four-way junction helicase activity"/>
    <property type="evidence" value="ECO:0007669"/>
    <property type="project" value="TreeGrafter"/>
</dbReference>
<dbReference type="GO" id="GO:0003677">
    <property type="term" value="F:DNA binding"/>
    <property type="evidence" value="ECO:0007669"/>
    <property type="project" value="UniProtKB-KW"/>
</dbReference>
<dbReference type="Pfam" id="PF00271">
    <property type="entry name" value="Helicase_C"/>
    <property type="match status" value="1"/>
</dbReference>
<comment type="similarity">
    <text evidence="3">Belongs to the helicase family. RecQ subfamily.</text>
</comment>
<keyword evidence="22" id="KW-1185">Reference proteome</keyword>
<dbReference type="FunFam" id="3.40.50.300:FF:001389">
    <property type="entry name" value="ATP-dependent DNA helicase RecQ"/>
    <property type="match status" value="1"/>
</dbReference>
<dbReference type="InterPro" id="IPR010997">
    <property type="entry name" value="HRDC-like_sf"/>
</dbReference>
<dbReference type="CDD" id="cd17920">
    <property type="entry name" value="DEXHc_RecQ"/>
    <property type="match status" value="1"/>
</dbReference>
<name>A0A448UE18_9NEIS</name>
<organism evidence="21 22">
    <name type="scientific">Neisseria animaloris</name>
    <dbReference type="NCBI Taxonomy" id="326522"/>
    <lineage>
        <taxon>Bacteria</taxon>
        <taxon>Pseudomonadati</taxon>
        <taxon>Pseudomonadota</taxon>
        <taxon>Betaproteobacteria</taxon>
        <taxon>Neisseriales</taxon>
        <taxon>Neisseriaceae</taxon>
        <taxon>Neisseria</taxon>
    </lineage>
</organism>
<evidence type="ECO:0000256" key="13">
    <source>
        <dbReference type="ARBA" id="ARBA00023204"/>
    </source>
</evidence>
<comment type="catalytic activity">
    <reaction evidence="15">
        <text>Couples ATP hydrolysis with the unwinding of duplex DNA by translocating in the 3'-5' direction.</text>
        <dbReference type="EC" id="5.6.2.4"/>
    </reaction>
</comment>
<dbReference type="PANTHER" id="PTHR13710:SF105">
    <property type="entry name" value="ATP-DEPENDENT DNA HELICASE Q1"/>
    <property type="match status" value="1"/>
</dbReference>
<keyword evidence="9" id="KW-0862">Zinc</keyword>